<dbReference type="RefSeq" id="WP_152227639.1">
    <property type="nucleotide sequence ID" value="NZ_BAAALV010000001.1"/>
</dbReference>
<dbReference type="InterPro" id="IPR037523">
    <property type="entry name" value="VOC_core"/>
</dbReference>
<dbReference type="Pfam" id="PF00903">
    <property type="entry name" value="Glyoxalase"/>
    <property type="match status" value="1"/>
</dbReference>
<reference evidence="3" key="1">
    <citation type="journal article" date="2019" name="Int. J. Syst. Evol. Microbiol.">
        <title>The Global Catalogue of Microorganisms (GCM) 10K type strain sequencing project: providing services to taxonomists for standard genome sequencing and annotation.</title>
        <authorList>
            <consortium name="The Broad Institute Genomics Platform"/>
            <consortium name="The Broad Institute Genome Sequencing Center for Infectious Disease"/>
            <person name="Wu L."/>
            <person name="Ma J."/>
        </authorList>
    </citation>
    <scope>NUCLEOTIDE SEQUENCE [LARGE SCALE GENOMIC DNA]</scope>
    <source>
        <strain evidence="3">JCM 13316</strain>
    </source>
</reference>
<organism evidence="2 3">
    <name type="scientific">Arthrobacter gandavensis</name>
    <dbReference type="NCBI Taxonomy" id="169960"/>
    <lineage>
        <taxon>Bacteria</taxon>
        <taxon>Bacillati</taxon>
        <taxon>Actinomycetota</taxon>
        <taxon>Actinomycetes</taxon>
        <taxon>Micrococcales</taxon>
        <taxon>Micrococcaceae</taxon>
        <taxon>Arthrobacter</taxon>
    </lineage>
</organism>
<dbReference type="PROSITE" id="PS51819">
    <property type="entry name" value="VOC"/>
    <property type="match status" value="1"/>
</dbReference>
<dbReference type="Gene3D" id="3.10.180.10">
    <property type="entry name" value="2,3-Dihydroxybiphenyl 1,2-Dioxygenase, domain 1"/>
    <property type="match status" value="1"/>
</dbReference>
<dbReference type="SUPFAM" id="SSF54593">
    <property type="entry name" value="Glyoxalase/Bleomycin resistance protein/Dihydroxybiphenyl dioxygenase"/>
    <property type="match status" value="1"/>
</dbReference>
<accession>A0ABP5A9L6</accession>
<dbReference type="EMBL" id="BAAALV010000001">
    <property type="protein sequence ID" value="GAA1903438.1"/>
    <property type="molecule type" value="Genomic_DNA"/>
</dbReference>
<evidence type="ECO:0000313" key="2">
    <source>
        <dbReference type="EMBL" id="GAA1903438.1"/>
    </source>
</evidence>
<protein>
    <submittedName>
        <fullName evidence="2">VOC family protein</fullName>
    </submittedName>
</protein>
<evidence type="ECO:0000313" key="3">
    <source>
        <dbReference type="Proteomes" id="UP001500784"/>
    </source>
</evidence>
<sequence>MFEYGKAFSGFAVADVDSARRFYGTTLQLPLTQIHGRLRLELAPQNHVLVYEKAGHAPAAYTVLNFPVQDVDAAVRELSGRGVVFEPLDAAVGDGIFRRGGAAMAWFRDPSGNILSILEQD</sequence>
<keyword evidence="3" id="KW-1185">Reference proteome</keyword>
<evidence type="ECO:0000259" key="1">
    <source>
        <dbReference type="PROSITE" id="PS51819"/>
    </source>
</evidence>
<dbReference type="InterPro" id="IPR004360">
    <property type="entry name" value="Glyas_Fos-R_dOase_dom"/>
</dbReference>
<name>A0ABP5A9L6_9MICC</name>
<dbReference type="Proteomes" id="UP001500784">
    <property type="component" value="Unassembled WGS sequence"/>
</dbReference>
<gene>
    <name evidence="2" type="ORF">GCM10009688_04340</name>
</gene>
<comment type="caution">
    <text evidence="2">The sequence shown here is derived from an EMBL/GenBank/DDBJ whole genome shotgun (WGS) entry which is preliminary data.</text>
</comment>
<proteinExistence type="predicted"/>
<feature type="domain" description="VOC" evidence="1">
    <location>
        <begin position="5"/>
        <end position="120"/>
    </location>
</feature>
<dbReference type="InterPro" id="IPR029068">
    <property type="entry name" value="Glyas_Bleomycin-R_OHBP_Dase"/>
</dbReference>